<dbReference type="RefSeq" id="WP_040733084.1">
    <property type="nucleotide sequence ID" value="NZ_QJKF01000010.1"/>
</dbReference>
<evidence type="ECO:0000313" key="1">
    <source>
        <dbReference type="EMBL" id="PXX60394.1"/>
    </source>
</evidence>
<gene>
    <name evidence="1" type="ORF">DFR70_110236</name>
</gene>
<dbReference type="OrthoDB" id="4508072at2"/>
<dbReference type="AlphaFoldDB" id="A0A318JUH2"/>
<proteinExistence type="predicted"/>
<protein>
    <submittedName>
        <fullName evidence="1">Uncharacterized protein</fullName>
    </submittedName>
</protein>
<evidence type="ECO:0000313" key="2">
    <source>
        <dbReference type="Proteomes" id="UP000247569"/>
    </source>
</evidence>
<dbReference type="EMBL" id="QJKF01000010">
    <property type="protein sequence ID" value="PXX60394.1"/>
    <property type="molecule type" value="Genomic_DNA"/>
</dbReference>
<reference evidence="1 2" key="1">
    <citation type="submission" date="2018-05" db="EMBL/GenBank/DDBJ databases">
        <title>Genomic Encyclopedia of Type Strains, Phase IV (KMG-IV): sequencing the most valuable type-strain genomes for metagenomic binning, comparative biology and taxonomic classification.</title>
        <authorList>
            <person name="Goeker M."/>
        </authorList>
    </citation>
    <scope>NUCLEOTIDE SEQUENCE [LARGE SCALE GENOMIC DNA]</scope>
    <source>
        <strain evidence="1 2">DSM 44704</strain>
    </source>
</reference>
<keyword evidence="2" id="KW-1185">Reference proteome</keyword>
<organism evidence="1 2">
    <name type="scientific">Nocardia tenerifensis</name>
    <dbReference type="NCBI Taxonomy" id="228006"/>
    <lineage>
        <taxon>Bacteria</taxon>
        <taxon>Bacillati</taxon>
        <taxon>Actinomycetota</taxon>
        <taxon>Actinomycetes</taxon>
        <taxon>Mycobacteriales</taxon>
        <taxon>Nocardiaceae</taxon>
        <taxon>Nocardia</taxon>
    </lineage>
</organism>
<comment type="caution">
    <text evidence="1">The sequence shown here is derived from an EMBL/GenBank/DDBJ whole genome shotgun (WGS) entry which is preliminary data.</text>
</comment>
<dbReference type="Proteomes" id="UP000247569">
    <property type="component" value="Unassembled WGS sequence"/>
</dbReference>
<accession>A0A318JUH2</accession>
<name>A0A318JUH2_9NOCA</name>
<sequence length="265" mass="29505">MTTPNQPTPDGSWNLGAFRRFQDQSPEDAKAAIRAGVIGAYTGAQNTHRREVRQPIQARPTYDEIPTDIPLWANLTATDDTTFPLALLTRQPNVDGKLTEPPFYQPATGALELGMIRATRDREYRQVGLIIGPAGWSFVNSAFVAVYRLNQDNGDLSLIWDSGDIKTVLNYASTQYRWDIPTINARQGEVYGVGFLANYLGIGYQLATVARWIINQPWGTQPAHPYYWTRGYNGGGNGPGLPFPPPFISAAHLGTNHWWPWFLLG</sequence>